<accession>A0A380FBT5</accession>
<keyword evidence="1" id="KW-0235">DNA replication</keyword>
<gene>
    <name evidence="4" type="primary">dnaC_2</name>
    <name evidence="4" type="ORF">NCTC12195_00356</name>
</gene>
<dbReference type="GO" id="GO:0005829">
    <property type="term" value="C:cytosol"/>
    <property type="evidence" value="ECO:0007669"/>
    <property type="project" value="TreeGrafter"/>
</dbReference>
<dbReference type="GO" id="GO:0016787">
    <property type="term" value="F:hydrolase activity"/>
    <property type="evidence" value="ECO:0007669"/>
    <property type="project" value="UniProtKB-KW"/>
</dbReference>
<keyword evidence="4" id="KW-0347">Helicase</keyword>
<feature type="domain" description="DNA helicase DnaB-like N-terminal" evidence="3">
    <location>
        <begin position="20"/>
        <end position="80"/>
    </location>
</feature>
<sequence>MDGMYEQIKCRTAMRLNSPVLGAIIIDPELINTTQEVLLPESFYRGAHQHIFRAMMNLNEDNKDIDVVTIMDQLSQEGAIE</sequence>
<dbReference type="Gene3D" id="1.10.860.10">
    <property type="entry name" value="DNAb Helicase, Chain A"/>
    <property type="match status" value="1"/>
</dbReference>
<keyword evidence="4" id="KW-0378">Hydrolase</keyword>
<evidence type="ECO:0000256" key="1">
    <source>
        <dbReference type="ARBA" id="ARBA00022705"/>
    </source>
</evidence>
<name>A0A380FBT5_STAGA</name>
<dbReference type="EC" id="3.6.4.12" evidence="4"/>
<keyword evidence="4" id="KW-0547">Nucleotide-binding</keyword>
<dbReference type="Pfam" id="PF00772">
    <property type="entry name" value="DnaB"/>
    <property type="match status" value="1"/>
</dbReference>
<evidence type="ECO:0000256" key="2">
    <source>
        <dbReference type="ARBA" id="ARBA00023125"/>
    </source>
</evidence>
<dbReference type="InterPro" id="IPR007693">
    <property type="entry name" value="DNA_helicase_DnaB-like_N"/>
</dbReference>
<evidence type="ECO:0000259" key="3">
    <source>
        <dbReference type="Pfam" id="PF00772"/>
    </source>
</evidence>
<keyword evidence="2" id="KW-0238">DNA-binding</keyword>
<dbReference type="EMBL" id="UHDK01000001">
    <property type="protein sequence ID" value="SUM30953.1"/>
    <property type="molecule type" value="Genomic_DNA"/>
</dbReference>
<dbReference type="AlphaFoldDB" id="A0A380FBT5"/>
<dbReference type="Proteomes" id="UP000255277">
    <property type="component" value="Unassembled WGS sequence"/>
</dbReference>
<reference evidence="4 5" key="1">
    <citation type="submission" date="2018-06" db="EMBL/GenBank/DDBJ databases">
        <authorList>
            <consortium name="Pathogen Informatics"/>
            <person name="Doyle S."/>
        </authorList>
    </citation>
    <scope>NUCLEOTIDE SEQUENCE [LARGE SCALE GENOMIC DNA]</scope>
    <source>
        <strain evidence="4 5">NCTC12195</strain>
    </source>
</reference>
<protein>
    <submittedName>
        <fullName evidence="4">Replicative DNA helicase</fullName>
        <ecNumber evidence="4">3.6.4.12</ecNumber>
    </submittedName>
</protein>
<dbReference type="InterPro" id="IPR016136">
    <property type="entry name" value="DNA_helicase_N/primase_C"/>
</dbReference>
<dbReference type="PANTHER" id="PTHR30153">
    <property type="entry name" value="REPLICATIVE DNA HELICASE DNAB"/>
    <property type="match status" value="1"/>
</dbReference>
<dbReference type="GO" id="GO:0006260">
    <property type="term" value="P:DNA replication"/>
    <property type="evidence" value="ECO:0007669"/>
    <property type="project" value="UniProtKB-KW"/>
</dbReference>
<dbReference type="GO" id="GO:0003678">
    <property type="term" value="F:DNA helicase activity"/>
    <property type="evidence" value="ECO:0007669"/>
    <property type="project" value="UniProtKB-EC"/>
</dbReference>
<dbReference type="GO" id="GO:0005524">
    <property type="term" value="F:ATP binding"/>
    <property type="evidence" value="ECO:0007669"/>
    <property type="project" value="InterPro"/>
</dbReference>
<proteinExistence type="predicted"/>
<keyword evidence="4" id="KW-0067">ATP-binding</keyword>
<organism evidence="4 5">
    <name type="scientific">Staphylococcus gallinarum</name>
    <dbReference type="NCBI Taxonomy" id="1293"/>
    <lineage>
        <taxon>Bacteria</taxon>
        <taxon>Bacillati</taxon>
        <taxon>Bacillota</taxon>
        <taxon>Bacilli</taxon>
        <taxon>Bacillales</taxon>
        <taxon>Staphylococcaceae</taxon>
        <taxon>Staphylococcus</taxon>
    </lineage>
</organism>
<dbReference type="SUPFAM" id="SSF48024">
    <property type="entry name" value="N-terminal domain of DnaB helicase"/>
    <property type="match status" value="1"/>
</dbReference>
<dbReference type="InterPro" id="IPR036185">
    <property type="entry name" value="DNA_heli_DnaB-like_N_sf"/>
</dbReference>
<evidence type="ECO:0000313" key="4">
    <source>
        <dbReference type="EMBL" id="SUM30953.1"/>
    </source>
</evidence>
<evidence type="ECO:0000313" key="5">
    <source>
        <dbReference type="Proteomes" id="UP000255277"/>
    </source>
</evidence>
<dbReference type="PANTHER" id="PTHR30153:SF2">
    <property type="entry name" value="REPLICATIVE DNA HELICASE"/>
    <property type="match status" value="1"/>
</dbReference>
<dbReference type="GO" id="GO:0003677">
    <property type="term" value="F:DNA binding"/>
    <property type="evidence" value="ECO:0007669"/>
    <property type="project" value="UniProtKB-KW"/>
</dbReference>